<proteinExistence type="predicted"/>
<comment type="cofactor">
    <cofactor evidence="3">
        <name>Zn(2+)</name>
        <dbReference type="ChEBI" id="CHEBI:29105"/>
    </cofactor>
    <text evidence="3">Binds 2 Zn(2+) ions per subunit. One is catalytic and the other provides a structural contribution.</text>
</comment>
<dbReference type="EC" id="4.1.2.13" evidence="4"/>
<dbReference type="KEGG" id="bbgw:UT28_C0001G0174"/>
<dbReference type="InterPro" id="IPR050246">
    <property type="entry name" value="Class_II_FBP_aldolase"/>
</dbReference>
<evidence type="ECO:0000256" key="3">
    <source>
        <dbReference type="PIRSR" id="PIRSR001359-3"/>
    </source>
</evidence>
<keyword evidence="3" id="KW-0479">Metal-binding</keyword>
<dbReference type="PATRIC" id="fig|1618337.4.peg.171"/>
<dbReference type="GO" id="GO:0005975">
    <property type="term" value="P:carbohydrate metabolic process"/>
    <property type="evidence" value="ECO:0007669"/>
    <property type="project" value="InterPro"/>
</dbReference>
<gene>
    <name evidence="4" type="ORF">UT28_C0001G0174</name>
</gene>
<dbReference type="NCBIfam" id="TIGR00167">
    <property type="entry name" value="cbbA"/>
    <property type="match status" value="1"/>
</dbReference>
<dbReference type="AlphaFoldDB" id="A0A0G4B327"/>
<dbReference type="InterPro" id="IPR000771">
    <property type="entry name" value="FBA_II"/>
</dbReference>
<dbReference type="InterPro" id="IPR013785">
    <property type="entry name" value="Aldolase_TIM"/>
</dbReference>
<feature type="binding site" evidence="2">
    <location>
        <position position="173"/>
    </location>
    <ligand>
        <name>dihydroxyacetone phosphate</name>
        <dbReference type="ChEBI" id="CHEBI:57642"/>
    </ligand>
</feature>
<feature type="binding site" evidence="3">
    <location>
        <position position="82"/>
    </location>
    <ligand>
        <name>Zn(2+)</name>
        <dbReference type="ChEBI" id="CHEBI:29105"/>
        <label>1</label>
        <note>catalytic</note>
    </ligand>
</feature>
<evidence type="ECO:0000256" key="2">
    <source>
        <dbReference type="PIRSR" id="PIRSR001359-2"/>
    </source>
</evidence>
<dbReference type="GO" id="GO:0008270">
    <property type="term" value="F:zinc ion binding"/>
    <property type="evidence" value="ECO:0007669"/>
    <property type="project" value="InterPro"/>
</dbReference>
<feature type="binding site" evidence="2">
    <location>
        <begin position="202"/>
        <end position="204"/>
    </location>
    <ligand>
        <name>dihydroxyacetone phosphate</name>
        <dbReference type="ChEBI" id="CHEBI:57642"/>
    </ligand>
</feature>
<dbReference type="EMBL" id="CP011213">
    <property type="protein sequence ID" value="AKM81985.1"/>
    <property type="molecule type" value="Genomic_DNA"/>
</dbReference>
<dbReference type="STRING" id="1618337.UT28_C0001G0174"/>
<feature type="binding site" evidence="3">
    <location>
        <position position="133"/>
    </location>
    <ligand>
        <name>Zn(2+)</name>
        <dbReference type="ChEBI" id="CHEBI:29105"/>
        <label>2</label>
    </ligand>
</feature>
<accession>A0A0G4B327</accession>
<dbReference type="GO" id="GO:0004332">
    <property type="term" value="F:fructose-bisphosphate aldolase activity"/>
    <property type="evidence" value="ECO:0007669"/>
    <property type="project" value="UniProtKB-EC"/>
</dbReference>
<dbReference type="PIRSF" id="PIRSF001359">
    <property type="entry name" value="F_bP_aldolase_II"/>
    <property type="match status" value="1"/>
</dbReference>
<dbReference type="GO" id="GO:0009025">
    <property type="term" value="F:tagatose-bisphosphate aldolase activity"/>
    <property type="evidence" value="ECO:0007669"/>
    <property type="project" value="UniProtKB-EC"/>
</dbReference>
<dbReference type="Gene3D" id="3.20.20.70">
    <property type="entry name" value="Aldolase class I"/>
    <property type="match status" value="1"/>
</dbReference>
<evidence type="ECO:0000313" key="4">
    <source>
        <dbReference type="EMBL" id="AKM81985.1"/>
    </source>
</evidence>
<organism evidence="4 5">
    <name type="scientific">Berkelbacteria bacterium GW2011_GWE1_39_12</name>
    <dbReference type="NCBI Taxonomy" id="1618337"/>
    <lineage>
        <taxon>Bacteria</taxon>
        <taxon>Candidatus Berkelbacteria</taxon>
    </lineage>
</organism>
<dbReference type="Pfam" id="PF01116">
    <property type="entry name" value="F_bP_aldolase"/>
    <property type="match status" value="1"/>
</dbReference>
<sequence length="275" mass="30043">MLVTSKQIILDAQRGKYAIGAFNTSDMEITKAIIWAAEKMKSPVIIQTSEKAIAYAGLEEITAIVKVEAKKSKVPVALHLDHGSKLEVISECIKAGYTSVMFDGSRLPLAENIIFTRQAVEMSHRAGIPCEAELGAVRKVGEEESFTDPSEVAEFVKKTGVDFLATAIGTAHGVIVGHTDKPKIDLLKKIRRKTSVPLVLHGASDVSDEDIKSVVANGICKINIDTDIRHTFAETIREMAKKNLDDPRDIMAQVMKDIQKLIEGKIETFGSKDKA</sequence>
<dbReference type="CDD" id="cd00947">
    <property type="entry name" value="TBP_aldolase_IIB"/>
    <property type="match status" value="1"/>
</dbReference>
<dbReference type="PANTHER" id="PTHR30304:SF0">
    <property type="entry name" value="D-TAGATOSE-1,6-BISPHOSPHATE ALDOLASE SUBUNIT GATY-RELATED"/>
    <property type="match status" value="1"/>
</dbReference>
<dbReference type="SUPFAM" id="SSF51569">
    <property type="entry name" value="Aldolase"/>
    <property type="match status" value="1"/>
</dbReference>
<dbReference type="EC" id="4.1.2.40" evidence="4"/>
<dbReference type="Proteomes" id="UP000035648">
    <property type="component" value="Chromosome"/>
</dbReference>
<protein>
    <submittedName>
        <fullName evidence="4">Class II fructose-1,6-bisphosphate aldolase, fructose-bisphosphate aldolase, class II</fullName>
        <ecNumber evidence="4">4.1.2.13</ecNumber>
        <ecNumber evidence="4">4.1.2.40</ecNumber>
    </submittedName>
</protein>
<dbReference type="PANTHER" id="PTHR30304">
    <property type="entry name" value="D-TAGATOSE-1,6-BISPHOSPHATE ALDOLASE"/>
    <property type="match status" value="1"/>
</dbReference>
<feature type="binding site" evidence="2">
    <location>
        <begin position="223"/>
        <end position="226"/>
    </location>
    <ligand>
        <name>dihydroxyacetone phosphate</name>
        <dbReference type="ChEBI" id="CHEBI:57642"/>
    </ligand>
</feature>
<reference evidence="4 5" key="1">
    <citation type="journal article" date="2015" name="Nature">
        <title>rRNA introns, odd ribosomes, and small enigmatic genomes across a large radiation of phyla.</title>
        <authorList>
            <person name="Brown C.T."/>
            <person name="Hug L.A."/>
            <person name="Thomas B.C."/>
            <person name="Sharon I."/>
            <person name="Castelle C.J."/>
            <person name="Singh A."/>
            <person name="Wilkins M.J."/>
            <person name="Williams K.H."/>
            <person name="Banfield J.F."/>
        </authorList>
    </citation>
    <scope>NUCLEOTIDE SEQUENCE [LARGE SCALE GENOMIC DNA]</scope>
</reference>
<keyword evidence="4" id="KW-0456">Lyase</keyword>
<keyword evidence="3" id="KW-0862">Zinc</keyword>
<feature type="binding site" evidence="3">
    <location>
        <position position="172"/>
    </location>
    <ligand>
        <name>Zn(2+)</name>
        <dbReference type="ChEBI" id="CHEBI:29105"/>
        <label>1</label>
        <note>catalytic</note>
    </ligand>
</feature>
<name>A0A0G4B327_9BACT</name>
<evidence type="ECO:0000313" key="5">
    <source>
        <dbReference type="Proteomes" id="UP000035648"/>
    </source>
</evidence>
<feature type="binding site" evidence="3">
    <location>
        <position position="103"/>
    </location>
    <ligand>
        <name>Zn(2+)</name>
        <dbReference type="ChEBI" id="CHEBI:29105"/>
        <label>2</label>
    </ligand>
</feature>
<feature type="binding site" evidence="3">
    <location>
        <position position="201"/>
    </location>
    <ligand>
        <name>Zn(2+)</name>
        <dbReference type="ChEBI" id="CHEBI:29105"/>
        <label>1</label>
        <note>catalytic</note>
    </ligand>
</feature>
<feature type="active site" description="Proton donor" evidence="1">
    <location>
        <position position="81"/>
    </location>
</feature>
<evidence type="ECO:0000256" key="1">
    <source>
        <dbReference type="PIRSR" id="PIRSR001359-1"/>
    </source>
</evidence>